<feature type="signal peptide" evidence="1">
    <location>
        <begin position="1"/>
        <end position="21"/>
    </location>
</feature>
<dbReference type="OrthoDB" id="1466765at2"/>
<organism evidence="2 3">
    <name type="scientific">Spirosoma oryzae</name>
    <dbReference type="NCBI Taxonomy" id="1469603"/>
    <lineage>
        <taxon>Bacteria</taxon>
        <taxon>Pseudomonadati</taxon>
        <taxon>Bacteroidota</taxon>
        <taxon>Cytophagia</taxon>
        <taxon>Cytophagales</taxon>
        <taxon>Cytophagaceae</taxon>
        <taxon>Spirosoma</taxon>
    </lineage>
</organism>
<reference evidence="2 3" key="1">
    <citation type="submission" date="2018-03" db="EMBL/GenBank/DDBJ databases">
        <title>Genomic Encyclopedia of Archaeal and Bacterial Type Strains, Phase II (KMG-II): from individual species to whole genera.</title>
        <authorList>
            <person name="Goeker M."/>
        </authorList>
    </citation>
    <scope>NUCLEOTIDE SEQUENCE [LARGE SCALE GENOMIC DNA]</scope>
    <source>
        <strain evidence="2 3">DSM 28354</strain>
    </source>
</reference>
<name>A0A2T0T5R2_9BACT</name>
<keyword evidence="1" id="KW-0732">Signal</keyword>
<evidence type="ECO:0008006" key="4">
    <source>
        <dbReference type="Google" id="ProtNLM"/>
    </source>
</evidence>
<dbReference type="InterPro" id="IPR013783">
    <property type="entry name" value="Ig-like_fold"/>
</dbReference>
<proteinExistence type="predicted"/>
<evidence type="ECO:0000256" key="1">
    <source>
        <dbReference type="SAM" id="SignalP"/>
    </source>
</evidence>
<dbReference type="Gene3D" id="2.60.40.10">
    <property type="entry name" value="Immunoglobulins"/>
    <property type="match status" value="1"/>
</dbReference>
<protein>
    <recommendedName>
        <fullName evidence="4">Secreted protein (Por secretion system target)</fullName>
    </recommendedName>
</protein>
<dbReference type="RefSeq" id="WP_106137402.1">
    <property type="nucleotide sequence ID" value="NZ_PVTE01000006.1"/>
</dbReference>
<feature type="chain" id="PRO_5015560075" description="Secreted protein (Por secretion system target)" evidence="1">
    <location>
        <begin position="22"/>
        <end position="379"/>
    </location>
</feature>
<evidence type="ECO:0000313" key="3">
    <source>
        <dbReference type="Proteomes" id="UP000238375"/>
    </source>
</evidence>
<dbReference type="EMBL" id="PVTE01000006">
    <property type="protein sequence ID" value="PRY40971.1"/>
    <property type="molecule type" value="Genomic_DNA"/>
</dbReference>
<gene>
    <name evidence="2" type="ORF">CLV58_106156</name>
</gene>
<accession>A0A2T0T5R2</accession>
<sequence>MNVLKCWLLGPALLTALSVAGQNLHFKSTAPAWVDGAHSNNYTQIGTPAVDVGVSLASTGSGNFTLGTPKGVSTGLQVAVNFATTSDTKVITITFAQGVQNLSFSLYGIDKNATSQDQVTINGKIGRRISAPTLTPSAYVTQSGNTLTGTSDDPGSAASGVVFSGYVDQVTIVFGCGPAANANPGAQGITIGHLNWAGPLPVELISFSAKPVGNSVQLMWTTAWERNAQQFIVQRSQDLNEFNAIGSLPARGTTEQRQTYTLTDEWPLDGTNYYRLRQVDSDGQVTYSKPVAATSGDTAPALELVENPVDGQEIRAHIRNMAGSRYRLMTLSGHESPVRATIGSDGILRLTLLRPLLPGTYWLCADTANQRLTRPVVIR</sequence>
<keyword evidence="3" id="KW-1185">Reference proteome</keyword>
<dbReference type="AlphaFoldDB" id="A0A2T0T5R2"/>
<comment type="caution">
    <text evidence="2">The sequence shown here is derived from an EMBL/GenBank/DDBJ whole genome shotgun (WGS) entry which is preliminary data.</text>
</comment>
<evidence type="ECO:0000313" key="2">
    <source>
        <dbReference type="EMBL" id="PRY40971.1"/>
    </source>
</evidence>
<dbReference type="Proteomes" id="UP000238375">
    <property type="component" value="Unassembled WGS sequence"/>
</dbReference>